<feature type="compositionally biased region" description="Low complexity" evidence="13">
    <location>
        <begin position="87"/>
        <end position="106"/>
    </location>
</feature>
<dbReference type="Proteomes" id="UP000262825">
    <property type="component" value="Unassembled WGS sequence"/>
</dbReference>
<evidence type="ECO:0000256" key="9">
    <source>
        <dbReference type="ARBA" id="ARBA00022927"/>
    </source>
</evidence>
<dbReference type="GO" id="GO:0008139">
    <property type="term" value="F:nuclear localization sequence binding"/>
    <property type="evidence" value="ECO:0007669"/>
    <property type="project" value="TreeGrafter"/>
</dbReference>
<dbReference type="GO" id="GO:0017056">
    <property type="term" value="F:structural constituent of nuclear pore"/>
    <property type="evidence" value="ECO:0007669"/>
    <property type="project" value="InterPro"/>
</dbReference>
<keyword evidence="5" id="KW-0813">Transport</keyword>
<evidence type="ECO:0000256" key="4">
    <source>
        <dbReference type="ARBA" id="ARBA00008926"/>
    </source>
</evidence>
<feature type="region of interest" description="Disordered" evidence="13">
    <location>
        <begin position="393"/>
        <end position="464"/>
    </location>
</feature>
<keyword evidence="11" id="KW-0906">Nuclear pore complex</keyword>
<keyword evidence="12" id="KW-0539">Nucleus</keyword>
<dbReference type="InterPro" id="IPR007230">
    <property type="entry name" value="Nup98_auto-Pept-S59_dom"/>
</dbReference>
<dbReference type="SUPFAM" id="SSF82215">
    <property type="entry name" value="C-terminal autoproteolytic domain of nucleoporin nup98"/>
    <property type="match status" value="1"/>
</dbReference>
<keyword evidence="10" id="KW-0811">Translocation</keyword>
<evidence type="ECO:0000256" key="13">
    <source>
        <dbReference type="SAM" id="MobiDB-lite"/>
    </source>
</evidence>
<feature type="region of interest" description="Disordered" evidence="13">
    <location>
        <begin position="153"/>
        <end position="178"/>
    </location>
</feature>
<gene>
    <name evidence="15" type="ORF">SCODWIG_00710</name>
</gene>
<feature type="compositionally biased region" description="Basic and acidic residues" evidence="13">
    <location>
        <begin position="414"/>
        <end position="437"/>
    </location>
</feature>
<dbReference type="InterPro" id="IPR036903">
    <property type="entry name" value="Nup98_auto-Pept-S59_dom_sf"/>
</dbReference>
<evidence type="ECO:0000256" key="8">
    <source>
        <dbReference type="ARBA" id="ARBA00022816"/>
    </source>
</evidence>
<feature type="compositionally biased region" description="Low complexity" evidence="13">
    <location>
        <begin position="440"/>
        <end position="463"/>
    </location>
</feature>
<comment type="similarity">
    <text evidence="4">Belongs to the nucleoporin GLFG family.</text>
</comment>
<dbReference type="GO" id="GO:0006606">
    <property type="term" value="P:protein import into nucleus"/>
    <property type="evidence" value="ECO:0007669"/>
    <property type="project" value="UniProtKB-ARBA"/>
</dbReference>
<evidence type="ECO:0000256" key="10">
    <source>
        <dbReference type="ARBA" id="ARBA00023010"/>
    </source>
</evidence>
<accession>A0A376B2X4</accession>
<protein>
    <recommendedName>
        <fullName evidence="14">Peptidase S59 domain-containing protein</fullName>
    </recommendedName>
</protein>
<dbReference type="GO" id="GO:0000973">
    <property type="term" value="P:post-transcriptional tethering of RNA polymerase II gene DNA at nuclear periphery"/>
    <property type="evidence" value="ECO:0007669"/>
    <property type="project" value="TreeGrafter"/>
</dbReference>
<keyword evidence="6" id="KW-0677">Repeat</keyword>
<comment type="subcellular location">
    <subcellularLocation>
        <location evidence="1">Nucleus membrane</location>
        <topology evidence="1">Peripheral membrane protein</topology>
        <orientation evidence="1">Cytoplasmic side</orientation>
    </subcellularLocation>
    <subcellularLocation>
        <location evidence="3">Nucleus membrane</location>
        <topology evidence="3">Peripheral membrane protein</topology>
        <orientation evidence="3">Nucleoplasmic side</orientation>
    </subcellularLocation>
    <subcellularLocation>
        <location evidence="2">Nucleus</location>
        <location evidence="2">Nuclear pore complex</location>
    </subcellularLocation>
</comment>
<dbReference type="FunFam" id="3.30.1610.10:FF:000003">
    <property type="entry name" value="Nucleoporin SONB, putative"/>
    <property type="match status" value="1"/>
</dbReference>
<evidence type="ECO:0000313" key="16">
    <source>
        <dbReference type="Proteomes" id="UP000262825"/>
    </source>
</evidence>
<dbReference type="GO" id="GO:0044614">
    <property type="term" value="C:nuclear pore cytoplasmic filaments"/>
    <property type="evidence" value="ECO:0007669"/>
    <property type="project" value="TreeGrafter"/>
</dbReference>
<dbReference type="VEuPathDB" id="FungiDB:SCODWIG_00710"/>
<dbReference type="Gene3D" id="1.25.40.690">
    <property type="match status" value="1"/>
</dbReference>
<dbReference type="GO" id="GO:0044613">
    <property type="term" value="C:nuclear pore central transport channel"/>
    <property type="evidence" value="ECO:0007669"/>
    <property type="project" value="UniProtKB-ARBA"/>
</dbReference>
<dbReference type="PANTHER" id="PTHR23198">
    <property type="entry name" value="NUCLEOPORIN"/>
    <property type="match status" value="1"/>
</dbReference>
<dbReference type="GO" id="GO:0003723">
    <property type="term" value="F:RNA binding"/>
    <property type="evidence" value="ECO:0007669"/>
    <property type="project" value="TreeGrafter"/>
</dbReference>
<evidence type="ECO:0000259" key="14">
    <source>
        <dbReference type="PROSITE" id="PS51434"/>
    </source>
</evidence>
<sequence>MFNTTSNNNNNNINTTAIGGNLFGNSGLNTSTPQSTPVPRTNVFGQQQQQPPTTVKPTNTLFGNNGIGAASTPSPVTNNLFGTNKPSTGLLNNPTTNTGTNTTNGTSLFGNSSKTMTANIAPVDNKPQIKTGTTGLFGSATMNPSTNKNGGLFNNGNTQTNSLFTNKPTTTNSNSLFGNNSSATSAPISLFGNTNSNNTATGNGNFGALNNSGSQMSNTIPNASSNPYGLKIEEVLITKMPASITSSLNNNTSDVINNQKTVFNIRSKNPTSLKRNSFQSSTFNESSLISKLGSRLLNGKSTDSIRGLFSASSSLTSGTANFLSNFGSFDKNTLDNQQNNNGITKNNKKLAQNQIFFTNGVIAKKDLSGIRKLKIDPKRIALKRQRLANGLSSTSKFGSIEDDNVNNGESSIHNPKDNRKPDSNYRVFGSHELKEDLNVESSGESSNEESSSSSKSSAKPADSSDIDYWCSPSIEALSEMSEKELSLVPDFVIGRKGYGCIAFSYDVDLSNFKEDFKGKLFGNIVVFNDNRTVEVYPDEKTKPTVGNGINVPAIITLEKIYPIDVKTKKPIKNGSNIPGIQNFVKKLKNQRGMEFISYNPFGGVWIFKVKHFSIYGLVDDNSVAVDLDGVEVSDEIKNRNIAYPKMRADEYSDVDLPGAFERTTSNKQQSNTSSALNINSTDIVLSTPKIPGKLLDLVQNEDIVVERDYEPSDVDESDFDDLEVQPDLDTADDWVEQLVLAGTSKKSIFADQRFLFDKNADLDNLLFASFNRNVEEYQKIIKERRLVRWNFASFNQDSTLLIKSVNGIGAKIVTCPAIKGGKDPKTLVNIFTQIIPRVNFETRNDTHGFPIVSKDIGFNFQNLYDANSEDSKWNLLHILFDKMNKPQNYENENVCQSLMKKQKLNRLIEWVNMEISGEINLKLSTYSSKSDNADQLYKIILHLVNNDIVEATSLAIYSNNPHLSCVIPMLTSNNNAFKKMAKLQLSKWKSLGCSVDPQITCIFKILSGDFVYLSDLSWLANFALHLNYCDIYRSSISDVVADFFCHFKIHDVNNQVDKSVVASILKFYTASTGEASKYNELLKALKFSESPLDCVLTWFLIQILSAKHKKLQIDYNIKDIVSLNFIEQLKCNGLWEESMYVATFIENNFVATKQFKNLLTLEIKRFQDNIPFLKKLKIPESELYYHLSLSFKNSFDSYNESLCLIKAGKYKEGIAVITKILGPKCILSSDDKEHSKVLDLIETFPKNIRDSDWDRSIGLYKRYLRLLLLKDSGKDNLETIMDLLPLYYENTKCIQYCYVSCMEMSFKVSLEYIERFIQGESADRRQDLMNKILNLPLGEPEANHLKRLLK</sequence>
<dbReference type="PANTHER" id="PTHR23198:SF6">
    <property type="entry name" value="NUCLEAR PORE COMPLEX PROTEIN NUP98-NUP96"/>
    <property type="match status" value="1"/>
</dbReference>
<keyword evidence="8" id="KW-0509">mRNA transport</keyword>
<proteinExistence type="inferred from homology"/>
<dbReference type="GO" id="GO:0006406">
    <property type="term" value="P:mRNA export from nucleus"/>
    <property type="evidence" value="ECO:0007669"/>
    <property type="project" value="UniProtKB-ARBA"/>
</dbReference>
<dbReference type="InterPro" id="IPR021967">
    <property type="entry name" value="Nup98_C"/>
</dbReference>
<dbReference type="GO" id="GO:0034398">
    <property type="term" value="P:telomere tethering at nuclear periphery"/>
    <property type="evidence" value="ECO:0007669"/>
    <property type="project" value="TreeGrafter"/>
</dbReference>
<evidence type="ECO:0000256" key="11">
    <source>
        <dbReference type="ARBA" id="ARBA00023132"/>
    </source>
</evidence>
<evidence type="ECO:0000313" key="15">
    <source>
        <dbReference type="EMBL" id="SSD58949.1"/>
    </source>
</evidence>
<dbReference type="Gene3D" id="3.30.1610.10">
    <property type="entry name" value="Peptidase S59, nucleoporin"/>
    <property type="match status" value="1"/>
</dbReference>
<evidence type="ECO:0000256" key="3">
    <source>
        <dbReference type="ARBA" id="ARBA00004620"/>
    </source>
</evidence>
<evidence type="ECO:0000256" key="12">
    <source>
        <dbReference type="ARBA" id="ARBA00023242"/>
    </source>
</evidence>
<dbReference type="PROSITE" id="PS51434">
    <property type="entry name" value="NUP_C"/>
    <property type="match status" value="1"/>
</dbReference>
<evidence type="ECO:0000256" key="5">
    <source>
        <dbReference type="ARBA" id="ARBA00022448"/>
    </source>
</evidence>
<dbReference type="EMBL" id="UFAJ01000069">
    <property type="protein sequence ID" value="SSD58949.1"/>
    <property type="molecule type" value="Genomic_DNA"/>
</dbReference>
<name>A0A376B2X4_9ASCO</name>
<evidence type="ECO:0000256" key="6">
    <source>
        <dbReference type="ARBA" id="ARBA00022737"/>
    </source>
</evidence>
<evidence type="ECO:0000256" key="1">
    <source>
        <dbReference type="ARBA" id="ARBA00004335"/>
    </source>
</evidence>
<organism evidence="15 16">
    <name type="scientific">Saccharomycodes ludwigii</name>
    <dbReference type="NCBI Taxonomy" id="36035"/>
    <lineage>
        <taxon>Eukaryota</taxon>
        <taxon>Fungi</taxon>
        <taxon>Dikarya</taxon>
        <taxon>Ascomycota</taxon>
        <taxon>Saccharomycotina</taxon>
        <taxon>Saccharomycetes</taxon>
        <taxon>Saccharomycodales</taxon>
        <taxon>Saccharomycodaceae</taxon>
        <taxon>Saccharomycodes</taxon>
    </lineage>
</organism>
<reference evidence="16" key="1">
    <citation type="submission" date="2018-06" db="EMBL/GenBank/DDBJ databases">
        <authorList>
            <person name="Guldener U."/>
        </authorList>
    </citation>
    <scope>NUCLEOTIDE SEQUENCE [LARGE SCALE GENOMIC DNA]</scope>
    <source>
        <strain evidence="16">UTAD17</strain>
    </source>
</reference>
<feature type="region of interest" description="Disordered" evidence="13">
    <location>
        <begin position="86"/>
        <end position="106"/>
    </location>
</feature>
<dbReference type="GO" id="GO:0031965">
    <property type="term" value="C:nuclear membrane"/>
    <property type="evidence" value="ECO:0007669"/>
    <property type="project" value="UniProtKB-SubCell"/>
</dbReference>
<keyword evidence="9" id="KW-0653">Protein transport</keyword>
<dbReference type="Pfam" id="PF12110">
    <property type="entry name" value="Nup96"/>
    <property type="match status" value="1"/>
</dbReference>
<evidence type="ECO:0000256" key="7">
    <source>
        <dbReference type="ARBA" id="ARBA00022813"/>
    </source>
</evidence>
<evidence type="ECO:0000256" key="2">
    <source>
        <dbReference type="ARBA" id="ARBA00004567"/>
    </source>
</evidence>
<dbReference type="InterPro" id="IPR037665">
    <property type="entry name" value="Nucleoporin_S59-like"/>
</dbReference>
<dbReference type="Pfam" id="PF04096">
    <property type="entry name" value="Nucleoporin2"/>
    <property type="match status" value="1"/>
</dbReference>
<keyword evidence="7" id="KW-0068">Autocatalytic cleavage</keyword>
<keyword evidence="16" id="KW-1185">Reference proteome</keyword>
<feature type="domain" description="Peptidase S59" evidence="14">
    <location>
        <begin position="465"/>
        <end position="612"/>
    </location>
</feature>